<proteinExistence type="predicted"/>
<evidence type="ECO:0000256" key="2">
    <source>
        <dbReference type="ARBA" id="ARBA00022964"/>
    </source>
</evidence>
<gene>
    <name evidence="6" type="ORF">ASTO00021_LOCUS893</name>
</gene>
<evidence type="ECO:0000256" key="3">
    <source>
        <dbReference type="ARBA" id="ARBA00023002"/>
    </source>
</evidence>
<dbReference type="PANTHER" id="PTHR12117:SF0">
    <property type="entry name" value="PROLYL 3-HYDROXYLASE OGFOD1"/>
    <property type="match status" value="1"/>
</dbReference>
<evidence type="ECO:0000313" key="6">
    <source>
        <dbReference type="EMBL" id="CAE0430548.1"/>
    </source>
</evidence>
<dbReference type="InterPro" id="IPR051842">
    <property type="entry name" value="uS12_prolyl_hydroxylase"/>
</dbReference>
<name>A0A7S3LHP1_9STRA</name>
<organism evidence="6">
    <name type="scientific">Aplanochytrium stocchinoi</name>
    <dbReference type="NCBI Taxonomy" id="215587"/>
    <lineage>
        <taxon>Eukaryota</taxon>
        <taxon>Sar</taxon>
        <taxon>Stramenopiles</taxon>
        <taxon>Bigyra</taxon>
        <taxon>Labyrinthulomycetes</taxon>
        <taxon>Thraustochytrida</taxon>
        <taxon>Thraustochytriidae</taxon>
        <taxon>Aplanochytrium</taxon>
    </lineage>
</organism>
<dbReference type="GO" id="GO:0005506">
    <property type="term" value="F:iron ion binding"/>
    <property type="evidence" value="ECO:0007669"/>
    <property type="project" value="InterPro"/>
</dbReference>
<protein>
    <recommendedName>
        <fullName evidence="5">Prolyl 4-hydroxylase alpha subunit domain-containing protein</fullName>
    </recommendedName>
</protein>
<dbReference type="PANTHER" id="PTHR12117">
    <property type="entry name" value="HISTONE ACETYLTRANSFERASE COMPLEX"/>
    <property type="match status" value="1"/>
</dbReference>
<evidence type="ECO:0000256" key="4">
    <source>
        <dbReference type="SAM" id="MobiDB-lite"/>
    </source>
</evidence>
<feature type="region of interest" description="Disordered" evidence="4">
    <location>
        <begin position="229"/>
        <end position="250"/>
    </location>
</feature>
<keyword evidence="2" id="KW-0223">Dioxygenase</keyword>
<reference evidence="6" key="1">
    <citation type="submission" date="2021-01" db="EMBL/GenBank/DDBJ databases">
        <authorList>
            <person name="Corre E."/>
            <person name="Pelletier E."/>
            <person name="Niang G."/>
            <person name="Scheremetjew M."/>
            <person name="Finn R."/>
            <person name="Kale V."/>
            <person name="Holt S."/>
            <person name="Cochrane G."/>
            <person name="Meng A."/>
            <person name="Brown T."/>
            <person name="Cohen L."/>
        </authorList>
    </citation>
    <scope>NUCLEOTIDE SEQUENCE</scope>
    <source>
        <strain evidence="6">GSBS06</strain>
    </source>
</reference>
<dbReference type="InterPro" id="IPR006620">
    <property type="entry name" value="Pro_4_hyd_alph"/>
</dbReference>
<sequence length="250" mass="28732">MEPVESEKHENATSDSESFKIWLQNIQAIKKWASKYDIEKLLKENGDFVMVDKFLPDFVANGALETLESIPECDWEKSDNASDEYNDVSHSFWSIDSFSCVHDLVRVFMLLLPTKISTISAGKYTRAGHIVAHDDKDIVPVGMADDEVVWHSRDIAVVYYLTKNWKESYGGQFVDLKTGSKYTPKFNSAVFFRVPRIHEVTPVTVNRPRLSFFGWYLVEGIKYDPEAPNGLTHKPIRRSPRLLKKSKHEN</sequence>
<dbReference type="Pfam" id="PF13640">
    <property type="entry name" value="2OG-FeII_Oxy_3"/>
    <property type="match status" value="1"/>
</dbReference>
<dbReference type="GO" id="GO:0051213">
    <property type="term" value="F:dioxygenase activity"/>
    <property type="evidence" value="ECO:0007669"/>
    <property type="project" value="UniProtKB-KW"/>
</dbReference>
<keyword evidence="3" id="KW-0560">Oxidoreductase</keyword>
<dbReference type="AlphaFoldDB" id="A0A7S3LHP1"/>
<evidence type="ECO:0000259" key="5">
    <source>
        <dbReference type="SMART" id="SM00702"/>
    </source>
</evidence>
<dbReference type="SMART" id="SM00702">
    <property type="entry name" value="P4Hc"/>
    <property type="match status" value="1"/>
</dbReference>
<feature type="domain" description="Prolyl 4-hydroxylase alpha subunit" evidence="5">
    <location>
        <begin position="46"/>
        <end position="217"/>
    </location>
</feature>
<evidence type="ECO:0000256" key="1">
    <source>
        <dbReference type="ARBA" id="ARBA00001961"/>
    </source>
</evidence>
<accession>A0A7S3LHP1</accession>
<dbReference type="EMBL" id="HBIN01001495">
    <property type="protein sequence ID" value="CAE0430548.1"/>
    <property type="molecule type" value="Transcribed_RNA"/>
</dbReference>
<comment type="cofactor">
    <cofactor evidence="1">
        <name>L-ascorbate</name>
        <dbReference type="ChEBI" id="CHEBI:38290"/>
    </cofactor>
</comment>
<dbReference type="InterPro" id="IPR044862">
    <property type="entry name" value="Pro_4_hyd_alph_FE2OG_OXY"/>
</dbReference>
<dbReference type="GO" id="GO:0016705">
    <property type="term" value="F:oxidoreductase activity, acting on paired donors, with incorporation or reduction of molecular oxygen"/>
    <property type="evidence" value="ECO:0007669"/>
    <property type="project" value="InterPro"/>
</dbReference>
<dbReference type="GO" id="GO:0031418">
    <property type="term" value="F:L-ascorbic acid binding"/>
    <property type="evidence" value="ECO:0007669"/>
    <property type="project" value="InterPro"/>
</dbReference>
<feature type="compositionally biased region" description="Basic residues" evidence="4">
    <location>
        <begin position="234"/>
        <end position="250"/>
    </location>
</feature>
<dbReference type="Gene3D" id="2.60.120.620">
    <property type="entry name" value="q2cbj1_9rhob like domain"/>
    <property type="match status" value="1"/>
</dbReference>